<gene>
    <name evidence="11" type="ORF">DCC88_10105</name>
</gene>
<evidence type="ECO:0000256" key="7">
    <source>
        <dbReference type="ARBA" id="ARBA00038151"/>
    </source>
</evidence>
<proteinExistence type="inferred from homology"/>
<keyword evidence="12" id="KW-1185">Reference proteome</keyword>
<keyword evidence="3" id="KW-1003">Cell membrane</keyword>
<reference evidence="11" key="1">
    <citation type="submission" date="2018-04" db="EMBL/GenBank/DDBJ databases">
        <title>Draft genome sequence of the Candidatus Spirobacillus cienkowskii, a pathogen of freshwater Daphnia species, reconstructed from hemolymph metagenomic reads.</title>
        <authorList>
            <person name="Bresciani L."/>
            <person name="Lemos L.N."/>
            <person name="Wale N."/>
            <person name="Lin J.Y."/>
            <person name="Fernandes G.R."/>
            <person name="Duffy M.A."/>
            <person name="Rodrigues J.M."/>
        </authorList>
    </citation>
    <scope>NUCLEOTIDE SEQUENCE [LARGE SCALE GENOMIC DNA]</scope>
    <source>
        <strain evidence="11">Binning01</strain>
    </source>
</reference>
<evidence type="ECO:0000256" key="9">
    <source>
        <dbReference type="RuleBase" id="RU003942"/>
    </source>
</evidence>
<dbReference type="Pfam" id="PF00893">
    <property type="entry name" value="Multi_Drug_Res"/>
    <property type="match status" value="1"/>
</dbReference>
<evidence type="ECO:0000256" key="3">
    <source>
        <dbReference type="ARBA" id="ARBA00022475"/>
    </source>
</evidence>
<evidence type="ECO:0000256" key="8">
    <source>
        <dbReference type="ARBA" id="ARBA00039168"/>
    </source>
</evidence>
<feature type="transmembrane region" description="Helical" evidence="10">
    <location>
        <begin position="85"/>
        <end position="103"/>
    </location>
</feature>
<comment type="subcellular location">
    <subcellularLocation>
        <location evidence="1 9">Cell membrane</location>
        <topology evidence="1 9">Multi-pass membrane protein</topology>
    </subcellularLocation>
</comment>
<keyword evidence="6 10" id="KW-0472">Membrane</keyword>
<organism evidence="11 12">
    <name type="scientific">Spirobacillus cienkowskii</name>
    <dbReference type="NCBI Taxonomy" id="495820"/>
    <lineage>
        <taxon>Bacteria</taxon>
        <taxon>Pseudomonadati</taxon>
        <taxon>Bdellovibrionota</taxon>
        <taxon>Oligoflexia</taxon>
        <taxon>Silvanigrellales</taxon>
        <taxon>Spirobacillus</taxon>
    </lineage>
</organism>
<evidence type="ECO:0000256" key="4">
    <source>
        <dbReference type="ARBA" id="ARBA00022692"/>
    </source>
</evidence>
<evidence type="ECO:0000313" key="11">
    <source>
        <dbReference type="EMBL" id="RDB35452.1"/>
    </source>
</evidence>
<dbReference type="Proteomes" id="UP000253934">
    <property type="component" value="Unassembled WGS sequence"/>
</dbReference>
<comment type="caution">
    <text evidence="11">The sequence shown here is derived from an EMBL/GenBank/DDBJ whole genome shotgun (WGS) entry which is preliminary data.</text>
</comment>
<keyword evidence="4 9" id="KW-0812">Transmembrane</keyword>
<dbReference type="GO" id="GO:0022857">
    <property type="term" value="F:transmembrane transporter activity"/>
    <property type="evidence" value="ECO:0007669"/>
    <property type="project" value="InterPro"/>
</dbReference>
<keyword evidence="2" id="KW-0813">Transport</keyword>
<dbReference type="GO" id="GO:0005886">
    <property type="term" value="C:plasma membrane"/>
    <property type="evidence" value="ECO:0007669"/>
    <property type="project" value="UniProtKB-SubCell"/>
</dbReference>
<keyword evidence="5 10" id="KW-1133">Transmembrane helix</keyword>
<feature type="transmembrane region" description="Helical" evidence="10">
    <location>
        <begin position="59"/>
        <end position="79"/>
    </location>
</feature>
<evidence type="ECO:0000256" key="2">
    <source>
        <dbReference type="ARBA" id="ARBA00022448"/>
    </source>
</evidence>
<dbReference type="AlphaFoldDB" id="A0A369KPG1"/>
<dbReference type="InterPro" id="IPR037185">
    <property type="entry name" value="EmrE-like"/>
</dbReference>
<dbReference type="PANTHER" id="PTHR30561:SF0">
    <property type="entry name" value="GUANIDINIUM EXPORTER"/>
    <property type="match status" value="1"/>
</dbReference>
<sequence>MTAWFFLICGGVFEVVWAVSLKYLDGFNKITPIIVMLFGMIISFYFLTLSYKSIPIGTAYAVWTGIGATGVAIYGMLVLGDPVNLIRILFLTLIVIGIVGLKFSSNI</sequence>
<evidence type="ECO:0000256" key="6">
    <source>
        <dbReference type="ARBA" id="ARBA00023136"/>
    </source>
</evidence>
<evidence type="ECO:0000256" key="10">
    <source>
        <dbReference type="SAM" id="Phobius"/>
    </source>
</evidence>
<evidence type="ECO:0000256" key="1">
    <source>
        <dbReference type="ARBA" id="ARBA00004651"/>
    </source>
</evidence>
<feature type="transmembrane region" description="Helical" evidence="10">
    <location>
        <begin position="28"/>
        <end position="47"/>
    </location>
</feature>
<dbReference type="GO" id="GO:1990961">
    <property type="term" value="P:xenobiotic detoxification by transmembrane export across the plasma membrane"/>
    <property type="evidence" value="ECO:0007669"/>
    <property type="project" value="UniProtKB-ARBA"/>
</dbReference>
<dbReference type="InterPro" id="IPR000390">
    <property type="entry name" value="Small_drug/metabolite_transptr"/>
</dbReference>
<dbReference type="EMBL" id="QOVW01000085">
    <property type="protein sequence ID" value="RDB35452.1"/>
    <property type="molecule type" value="Genomic_DNA"/>
</dbReference>
<dbReference type="FunFam" id="1.10.3730.20:FF:000001">
    <property type="entry name" value="Quaternary ammonium compound resistance transporter SugE"/>
    <property type="match status" value="1"/>
</dbReference>
<accession>A0A369KPG1</accession>
<dbReference type="InterPro" id="IPR045324">
    <property type="entry name" value="Small_multidrug_res"/>
</dbReference>
<dbReference type="PANTHER" id="PTHR30561">
    <property type="entry name" value="SMR FAMILY PROTON-DEPENDENT DRUG EFFLUX TRANSPORTER SUGE"/>
    <property type="match status" value="1"/>
</dbReference>
<evidence type="ECO:0000313" key="12">
    <source>
        <dbReference type="Proteomes" id="UP000253934"/>
    </source>
</evidence>
<comment type="similarity">
    <text evidence="7">Belongs to the drug/metabolite transporter (DMT) superfamily. Small multidrug resistance (SMR) (TC 2.A.7.1) family. Gdx/SugE subfamily.</text>
</comment>
<dbReference type="SUPFAM" id="SSF103481">
    <property type="entry name" value="Multidrug resistance efflux transporter EmrE"/>
    <property type="match status" value="1"/>
</dbReference>
<dbReference type="RefSeq" id="WP_338636362.1">
    <property type="nucleotide sequence ID" value="NZ_CP146516.1"/>
</dbReference>
<protein>
    <recommendedName>
        <fullName evidence="8">Guanidinium exporter</fullName>
    </recommendedName>
</protein>
<name>A0A369KPG1_9BACT</name>
<evidence type="ECO:0000256" key="5">
    <source>
        <dbReference type="ARBA" id="ARBA00022989"/>
    </source>
</evidence>
<dbReference type="Gene3D" id="1.10.3730.20">
    <property type="match status" value="1"/>
</dbReference>